<sequence length="359" mass="38962">MQQDPRTGLVQLVPISVMSHSCSHSQPTTPCSACTPNSESGLVQGLQHQFFHVSPNTVPLLDAPSVDLSGQDSGKGKDEVSSNRFMTTNSRSAKGLVHKTAAQHTKHCAKPHCTTDFLDKESFAISDSPTGFGIGHGRVNNSGSGVPSRNSGSYTVQDQGSRGSSRQMYVHDEAIVRSHHDSDRAQDDGKPQHTSSHLQPLTPPLKGGDVSSPDKLTTFQGAEVGLMDGMQYGNNLQHNAAYTQVQQTLQDGGIIVGPVPDKEVMTDYVLSLAHLTWETFKNAVLEKYPHIQWQNNLLARLFHVVNGDWPPADRDPAKTLPVEGRKAFINEEQNTLGKKTKLYSGQLDSLPSAPKGKRS</sequence>
<dbReference type="GO" id="GO:0043025">
    <property type="term" value="C:neuronal cell body"/>
    <property type="evidence" value="ECO:0007669"/>
    <property type="project" value="TreeGrafter"/>
</dbReference>
<dbReference type="OrthoDB" id="10254377at2759"/>
<dbReference type="Proteomes" id="UP000245119">
    <property type="component" value="Linkage Group LG5"/>
</dbReference>
<dbReference type="InterPro" id="IPR029899">
    <property type="entry name" value="KNDC1"/>
</dbReference>
<dbReference type="GO" id="GO:0030425">
    <property type="term" value="C:dendrite"/>
    <property type="evidence" value="ECO:0007669"/>
    <property type="project" value="TreeGrafter"/>
</dbReference>
<name>A0A2T7P9N2_POMCA</name>
<feature type="compositionally biased region" description="Polar residues" evidence="1">
    <location>
        <begin position="139"/>
        <end position="167"/>
    </location>
</feature>
<evidence type="ECO:0000313" key="3">
    <source>
        <dbReference type="Proteomes" id="UP000245119"/>
    </source>
</evidence>
<dbReference type="GO" id="GO:0048814">
    <property type="term" value="P:regulation of dendrite morphogenesis"/>
    <property type="evidence" value="ECO:0007669"/>
    <property type="project" value="TreeGrafter"/>
</dbReference>
<dbReference type="AlphaFoldDB" id="A0A2T7P9N2"/>
<evidence type="ECO:0000313" key="2">
    <source>
        <dbReference type="EMBL" id="PVD30123.1"/>
    </source>
</evidence>
<comment type="caution">
    <text evidence="2">The sequence shown here is derived from an EMBL/GenBank/DDBJ whole genome shotgun (WGS) entry which is preliminary data.</text>
</comment>
<accession>A0A2T7P9N2</accession>
<protein>
    <submittedName>
        <fullName evidence="2">Uncharacterized protein</fullName>
    </submittedName>
</protein>
<keyword evidence="3" id="KW-1185">Reference proteome</keyword>
<proteinExistence type="predicted"/>
<dbReference type="GO" id="GO:0032045">
    <property type="term" value="C:guanyl-nucleotide exchange factor complex"/>
    <property type="evidence" value="ECO:0007669"/>
    <property type="project" value="TreeGrafter"/>
</dbReference>
<feature type="region of interest" description="Disordered" evidence="1">
    <location>
        <begin position="340"/>
        <end position="359"/>
    </location>
</feature>
<dbReference type="PANTHER" id="PTHR21560">
    <property type="entry name" value="VERY KIND PROTEIN"/>
    <property type="match status" value="1"/>
</dbReference>
<gene>
    <name evidence="2" type="ORF">C0Q70_09385</name>
</gene>
<dbReference type="EMBL" id="PZQS01000005">
    <property type="protein sequence ID" value="PVD30123.1"/>
    <property type="molecule type" value="Genomic_DNA"/>
</dbReference>
<feature type="region of interest" description="Disordered" evidence="1">
    <location>
        <begin position="134"/>
        <end position="216"/>
    </location>
</feature>
<dbReference type="PANTHER" id="PTHR21560:SF0">
    <property type="entry name" value="KINASE NON-CATALYTIC C-LOBE DOMAIN-CONTAINING PROTEIN 1"/>
    <property type="match status" value="1"/>
</dbReference>
<feature type="compositionally biased region" description="Basic and acidic residues" evidence="1">
    <location>
        <begin position="169"/>
        <end position="191"/>
    </location>
</feature>
<reference evidence="2 3" key="1">
    <citation type="submission" date="2018-04" db="EMBL/GenBank/DDBJ databases">
        <title>The genome of golden apple snail Pomacea canaliculata provides insight into stress tolerance and invasive adaptation.</title>
        <authorList>
            <person name="Liu C."/>
            <person name="Liu B."/>
            <person name="Ren Y."/>
            <person name="Zhang Y."/>
            <person name="Wang H."/>
            <person name="Li S."/>
            <person name="Jiang F."/>
            <person name="Yin L."/>
            <person name="Zhang G."/>
            <person name="Qian W."/>
            <person name="Fan W."/>
        </authorList>
    </citation>
    <scope>NUCLEOTIDE SEQUENCE [LARGE SCALE GENOMIC DNA]</scope>
    <source>
        <strain evidence="2">SZHN2017</strain>
        <tissue evidence="2">Muscle</tissue>
    </source>
</reference>
<dbReference type="GO" id="GO:0007264">
    <property type="term" value="P:small GTPase-mediated signal transduction"/>
    <property type="evidence" value="ECO:0007669"/>
    <property type="project" value="InterPro"/>
</dbReference>
<organism evidence="2 3">
    <name type="scientific">Pomacea canaliculata</name>
    <name type="common">Golden apple snail</name>
    <dbReference type="NCBI Taxonomy" id="400727"/>
    <lineage>
        <taxon>Eukaryota</taxon>
        <taxon>Metazoa</taxon>
        <taxon>Spiralia</taxon>
        <taxon>Lophotrochozoa</taxon>
        <taxon>Mollusca</taxon>
        <taxon>Gastropoda</taxon>
        <taxon>Caenogastropoda</taxon>
        <taxon>Architaenioglossa</taxon>
        <taxon>Ampullarioidea</taxon>
        <taxon>Ampullariidae</taxon>
        <taxon>Pomacea</taxon>
    </lineage>
</organism>
<evidence type="ECO:0000256" key="1">
    <source>
        <dbReference type="SAM" id="MobiDB-lite"/>
    </source>
</evidence>
<dbReference type="GO" id="GO:0005085">
    <property type="term" value="F:guanyl-nucleotide exchange factor activity"/>
    <property type="evidence" value="ECO:0007669"/>
    <property type="project" value="InterPro"/>
</dbReference>